<organism evidence="1 2">
    <name type="scientific">Rhodotorula toruloides</name>
    <name type="common">Yeast</name>
    <name type="synonym">Rhodosporidium toruloides</name>
    <dbReference type="NCBI Taxonomy" id="5286"/>
    <lineage>
        <taxon>Eukaryota</taxon>
        <taxon>Fungi</taxon>
        <taxon>Dikarya</taxon>
        <taxon>Basidiomycota</taxon>
        <taxon>Pucciniomycotina</taxon>
        <taxon>Microbotryomycetes</taxon>
        <taxon>Sporidiobolales</taxon>
        <taxon>Sporidiobolaceae</taxon>
        <taxon>Rhodotorula</taxon>
    </lineage>
</organism>
<keyword evidence="2" id="KW-1185">Reference proteome</keyword>
<dbReference type="STRING" id="5286.A0A0K3C872"/>
<evidence type="ECO:0000313" key="1">
    <source>
        <dbReference type="EMBL" id="CTR05914.1"/>
    </source>
</evidence>
<dbReference type="OMA" id="MKWIASP"/>
<sequence length="324" mass="37042">MSIRLMEPGECTFTVVLRGKHFELSDSSFFQIRFDSPNKFTGVFLGGNGGTDIMYSDRRPEYFPIISEWLAGYQDMFPIRLEGMSDIQAMKAILAEAEHFKLKKLAEKLKTALKLAEPLKQPLLWPYRGYEDGTHFRLQSGVRDIDDVLKKYPDGKLRQYFTGGTFPVECIWFHHLQLRFDCRNLSAEGLPAVSVLFLEDEVQAAIDTFRGIERQPLPVDFWDSTAQQASARIDKRPISLAVLMKWIASPSKVVVSKDSPLEPLATYFQPEAIPQAHRILTIRVHRVIGYIRGGHMRLAHLDIFSNHQGYMLWSNVGYDHTSTS</sequence>
<evidence type="ECO:0000313" key="2">
    <source>
        <dbReference type="Proteomes" id="UP000199069"/>
    </source>
</evidence>
<dbReference type="Gene3D" id="3.30.710.10">
    <property type="entry name" value="Potassium Channel Kv1.1, Chain A"/>
    <property type="match status" value="1"/>
</dbReference>
<gene>
    <name evidence="1" type="primary">FGENESH: predicted gene_3.226</name>
    <name evidence="1" type="ORF">BN2166_0017750</name>
</gene>
<reference evidence="1 2" key="1">
    <citation type="submission" date="2015-07" db="EMBL/GenBank/DDBJ databases">
        <authorList>
            <person name="Cajimat M.N.B."/>
            <person name="Milazzo M.L."/>
            <person name="Fulhorst C.F."/>
        </authorList>
    </citation>
    <scope>NUCLEOTIDE SEQUENCE [LARGE SCALE GENOMIC DNA]</scope>
    <source>
        <strain evidence="1">Single colony</strain>
    </source>
</reference>
<accession>A0A0K3C872</accession>
<name>A0A0K3C872_RHOTO</name>
<dbReference type="EMBL" id="CWKI01000003">
    <property type="protein sequence ID" value="CTR05914.1"/>
    <property type="molecule type" value="Genomic_DNA"/>
</dbReference>
<dbReference type="InterPro" id="IPR011333">
    <property type="entry name" value="SKP1/BTB/POZ_sf"/>
</dbReference>
<proteinExistence type="predicted"/>
<protein>
    <submittedName>
        <fullName evidence="1">FGENESH: predicted gene_3.226 protein</fullName>
    </submittedName>
</protein>
<dbReference type="AlphaFoldDB" id="A0A0K3C872"/>
<dbReference type="Proteomes" id="UP000199069">
    <property type="component" value="Unassembled WGS sequence"/>
</dbReference>